<gene>
    <name evidence="4" type="ORF">EV379_2407</name>
</gene>
<dbReference type="InterPro" id="IPR018392">
    <property type="entry name" value="LysM"/>
</dbReference>
<dbReference type="PROSITE" id="PS51782">
    <property type="entry name" value="LYSM"/>
    <property type="match status" value="1"/>
</dbReference>
<evidence type="ECO:0000256" key="1">
    <source>
        <dbReference type="SAM" id="MobiDB-lite"/>
    </source>
</evidence>
<feature type="region of interest" description="Disordered" evidence="1">
    <location>
        <begin position="52"/>
        <end position="73"/>
    </location>
</feature>
<accession>A0A4Q8APG3</accession>
<evidence type="ECO:0000313" key="4">
    <source>
        <dbReference type="EMBL" id="RZU66061.1"/>
    </source>
</evidence>
<dbReference type="EMBL" id="SHLC01000001">
    <property type="protein sequence ID" value="RZU66061.1"/>
    <property type="molecule type" value="Genomic_DNA"/>
</dbReference>
<keyword evidence="5" id="KW-1185">Reference proteome</keyword>
<evidence type="ECO:0000313" key="5">
    <source>
        <dbReference type="Proteomes" id="UP000291483"/>
    </source>
</evidence>
<sequence length="168" mass="17089">MTESALSRTTAVRFGARHAVAMGVALASALAFTGCSGAPAAPPATVFVTVEPTAEPTPTPTPEPPAAEPPAAEAPIVVEIEPNAPAAPVEPGPANDLGLVSGAMGPVTTAGDGALLTYTVVSGDAFFDIAQRFDLPQQQLLKMNPSIPSLGTEIYIGQIVNLDWTTTR</sequence>
<proteinExistence type="predicted"/>
<dbReference type="InterPro" id="IPR036779">
    <property type="entry name" value="LysM_dom_sf"/>
</dbReference>
<dbReference type="Pfam" id="PF01476">
    <property type="entry name" value="LysM"/>
    <property type="match status" value="1"/>
</dbReference>
<dbReference type="AlphaFoldDB" id="A0A4Q8APG3"/>
<protein>
    <submittedName>
        <fullName evidence="4">LysM domain-containing protein</fullName>
    </submittedName>
</protein>
<name>A0A4Q8APG3_9MICO</name>
<dbReference type="CDD" id="cd00118">
    <property type="entry name" value="LysM"/>
    <property type="match status" value="1"/>
</dbReference>
<dbReference type="Gene3D" id="3.10.350.10">
    <property type="entry name" value="LysM domain"/>
    <property type="match status" value="1"/>
</dbReference>
<dbReference type="SMART" id="SM00257">
    <property type="entry name" value="LysM"/>
    <property type="match status" value="1"/>
</dbReference>
<comment type="caution">
    <text evidence="4">The sequence shown here is derived from an EMBL/GenBank/DDBJ whole genome shotgun (WGS) entry which is preliminary data.</text>
</comment>
<dbReference type="SUPFAM" id="SSF54106">
    <property type="entry name" value="LysM domain"/>
    <property type="match status" value="1"/>
</dbReference>
<feature type="chain" id="PRO_5020635331" evidence="2">
    <location>
        <begin position="41"/>
        <end position="168"/>
    </location>
</feature>
<evidence type="ECO:0000256" key="2">
    <source>
        <dbReference type="SAM" id="SignalP"/>
    </source>
</evidence>
<evidence type="ECO:0000259" key="3">
    <source>
        <dbReference type="PROSITE" id="PS51782"/>
    </source>
</evidence>
<dbReference type="OrthoDB" id="5123816at2"/>
<keyword evidence="2" id="KW-0732">Signal</keyword>
<organism evidence="4 5">
    <name type="scientific">Microterricola gilva</name>
    <dbReference type="NCBI Taxonomy" id="393267"/>
    <lineage>
        <taxon>Bacteria</taxon>
        <taxon>Bacillati</taxon>
        <taxon>Actinomycetota</taxon>
        <taxon>Actinomycetes</taxon>
        <taxon>Micrococcales</taxon>
        <taxon>Microbacteriaceae</taxon>
        <taxon>Microterricola</taxon>
    </lineage>
</organism>
<dbReference type="RefSeq" id="WP_130506313.1">
    <property type="nucleotide sequence ID" value="NZ_SHLC01000001.1"/>
</dbReference>
<feature type="signal peptide" evidence="2">
    <location>
        <begin position="1"/>
        <end position="40"/>
    </location>
</feature>
<dbReference type="Proteomes" id="UP000291483">
    <property type="component" value="Unassembled WGS sequence"/>
</dbReference>
<feature type="domain" description="LysM" evidence="3">
    <location>
        <begin position="116"/>
        <end position="162"/>
    </location>
</feature>
<reference evidence="4 5" key="1">
    <citation type="submission" date="2019-02" db="EMBL/GenBank/DDBJ databases">
        <title>Sequencing the genomes of 1000 actinobacteria strains.</title>
        <authorList>
            <person name="Klenk H.-P."/>
        </authorList>
    </citation>
    <scope>NUCLEOTIDE SEQUENCE [LARGE SCALE GENOMIC DNA]</scope>
    <source>
        <strain evidence="4 5">DSM 18319</strain>
    </source>
</reference>
<feature type="compositionally biased region" description="Pro residues" evidence="1">
    <location>
        <begin position="55"/>
        <end position="68"/>
    </location>
</feature>